<accession>A0A384ZYD6</accession>
<name>A0A384ZYD6_9CAUD</name>
<sequence>MRDDSGDYELNIAKLIRKGLTTHSFKLTNITTVSEGYQTIYEAANAMERLNPNGKFISLSSPPPIQSVVFQLADFRIPITPDLQIKIDAWCKAQVICPLRYAVLNPRTEAIEVAFKDASAHNSDIIQRMLRDSLYQALGDYSAGKNFDVPGRP</sequence>
<proteinExistence type="predicted"/>
<keyword evidence="2" id="KW-1185">Reference proteome</keyword>
<organism evidence="1 2">
    <name type="scientific">Dickeya phage vB_DsoM_AD1</name>
    <dbReference type="NCBI Taxonomy" id="2283029"/>
    <lineage>
        <taxon>Viruses</taxon>
        <taxon>Duplodnaviria</taxon>
        <taxon>Heunggongvirae</taxon>
        <taxon>Uroviricota</taxon>
        <taxon>Caudoviricetes</taxon>
        <taxon>Alexandravirus</taxon>
        <taxon>Alexandravirus AD1</taxon>
    </lineage>
</organism>
<dbReference type="Proteomes" id="UP000262440">
    <property type="component" value="Segment"/>
</dbReference>
<gene>
    <name evidence="1" type="ORF">AD1_191</name>
</gene>
<dbReference type="EMBL" id="MH460463">
    <property type="protein sequence ID" value="AXG67235.1"/>
    <property type="molecule type" value="Genomic_DNA"/>
</dbReference>
<protein>
    <submittedName>
        <fullName evidence="1">Uncharacterized protein</fullName>
    </submittedName>
</protein>
<evidence type="ECO:0000313" key="2">
    <source>
        <dbReference type="Proteomes" id="UP000262440"/>
    </source>
</evidence>
<evidence type="ECO:0000313" key="1">
    <source>
        <dbReference type="EMBL" id="AXG67235.1"/>
    </source>
</evidence>
<reference evidence="1 2" key="1">
    <citation type="journal article" date="2018" name="Front. Microbiol.">
        <title>Jumbo Bacteriophages Are Represented Within an Increasing Diversity of Environmental Viruses Infecting the Emerging Phytopathogen, Dickeya solani.</title>
        <authorList>
            <person name="Day A.W."/>
            <person name="Ahn J."/>
            <person name="Salmond G.P.C."/>
        </authorList>
    </citation>
    <scope>NUCLEOTIDE SEQUENCE [LARGE SCALE GENOMIC DNA]</scope>
</reference>